<dbReference type="AlphaFoldDB" id="A0A1Y3BTK2"/>
<reference evidence="1 2" key="1">
    <citation type="submission" date="2017-03" db="EMBL/GenBank/DDBJ databases">
        <title>Genome Survey of Euroglyphus maynei.</title>
        <authorList>
            <person name="Arlian L.G."/>
            <person name="Morgan M.S."/>
            <person name="Rider S.D."/>
        </authorList>
    </citation>
    <scope>NUCLEOTIDE SEQUENCE [LARGE SCALE GENOMIC DNA]</scope>
    <source>
        <strain evidence="1">Arlian Lab</strain>
        <tissue evidence="1">Whole body</tissue>
    </source>
</reference>
<feature type="non-terminal residue" evidence="1">
    <location>
        <position position="124"/>
    </location>
</feature>
<dbReference type="Proteomes" id="UP000194236">
    <property type="component" value="Unassembled WGS sequence"/>
</dbReference>
<name>A0A1Y3BTK2_EURMA</name>
<accession>A0A1Y3BTK2</accession>
<evidence type="ECO:0000313" key="2">
    <source>
        <dbReference type="Proteomes" id="UP000194236"/>
    </source>
</evidence>
<proteinExistence type="predicted"/>
<dbReference type="EMBL" id="MUJZ01008165">
    <property type="protein sequence ID" value="OTF82505.1"/>
    <property type="molecule type" value="Genomic_DNA"/>
</dbReference>
<evidence type="ECO:0000313" key="1">
    <source>
        <dbReference type="EMBL" id="OTF82505.1"/>
    </source>
</evidence>
<organism evidence="1 2">
    <name type="scientific">Euroglyphus maynei</name>
    <name type="common">Mayne's house dust mite</name>
    <dbReference type="NCBI Taxonomy" id="6958"/>
    <lineage>
        <taxon>Eukaryota</taxon>
        <taxon>Metazoa</taxon>
        <taxon>Ecdysozoa</taxon>
        <taxon>Arthropoda</taxon>
        <taxon>Chelicerata</taxon>
        <taxon>Arachnida</taxon>
        <taxon>Acari</taxon>
        <taxon>Acariformes</taxon>
        <taxon>Sarcoptiformes</taxon>
        <taxon>Astigmata</taxon>
        <taxon>Psoroptidia</taxon>
        <taxon>Analgoidea</taxon>
        <taxon>Pyroglyphidae</taxon>
        <taxon>Pyroglyphinae</taxon>
        <taxon>Euroglyphus</taxon>
    </lineage>
</organism>
<comment type="caution">
    <text evidence="1">The sequence shown here is derived from an EMBL/GenBank/DDBJ whole genome shotgun (WGS) entry which is preliminary data.</text>
</comment>
<sequence length="124" mass="14146">MSIKEEIFDEPPPTSLSAASHLYHSNEVLNKNEQFPSHINETTYFCSADVGHYNPHPASSHVVSEEKFPENIVHNENGQLPMHGWVMVENDQIYLNQPTNMDSNTNLTPYNNIHLYSIENHANT</sequence>
<protein>
    <submittedName>
        <fullName evidence="1">Uncharacterized protein</fullName>
    </submittedName>
</protein>
<gene>
    <name evidence="1" type="ORF">BLA29_010976</name>
</gene>
<keyword evidence="2" id="KW-1185">Reference proteome</keyword>